<proteinExistence type="predicted"/>
<evidence type="ECO:0000313" key="2">
    <source>
        <dbReference type="Proteomes" id="UP000693981"/>
    </source>
</evidence>
<comment type="caution">
    <text evidence="1">The sequence shown here is derived from an EMBL/GenBank/DDBJ whole genome shotgun (WGS) entry which is preliminary data.</text>
</comment>
<reference evidence="1" key="1">
    <citation type="submission" date="2021-02" db="EMBL/GenBank/DDBJ databases">
        <authorList>
            <person name="Palmer J.M."/>
        </authorList>
    </citation>
    <scope>NUCLEOTIDE SEQUENCE</scope>
    <source>
        <strain evidence="1">SCRP23</strain>
    </source>
</reference>
<name>A0A8T1XFB3_9STRA</name>
<dbReference type="EMBL" id="JAGDFL010000001">
    <property type="protein sequence ID" value="KAG7402349.1"/>
    <property type="molecule type" value="Genomic_DNA"/>
</dbReference>
<sequence>MTVSTSHETSASTSSAAVVAATPLDTSADASTLRTFAVILCVECQYLEFPGCDVHGALYTQQITDAGGKQHAKCPSCTAATNNARPFRDGCRRCKAPTDVRIWACSLQEIQQALEAFPVTTEEIEHTAIACERCQSAVFPRAREVLTTRTALEPLAAASGKALTVANFQLSMPHVDGCPRKGMPLQAVPVQMPKSELKFVVERIVRCPLALKLTGGPQYRPRRVELITQQNHLHHITIRLLSTVISAFDPNSPSTIEPLRQVVEMLDKVEPLSLFAEWSPPRQLSEAKVHPKEVTASSVYDEQHAATKYDVSA</sequence>
<dbReference type="OrthoDB" id="73235at2759"/>
<keyword evidence="2" id="KW-1185">Reference proteome</keyword>
<dbReference type="Proteomes" id="UP000693981">
    <property type="component" value="Unassembled WGS sequence"/>
</dbReference>
<accession>A0A8T1XFB3</accession>
<protein>
    <submittedName>
        <fullName evidence="1">Uncharacterized protein</fullName>
    </submittedName>
</protein>
<organism evidence="1 2">
    <name type="scientific">Phytophthora boehmeriae</name>
    <dbReference type="NCBI Taxonomy" id="109152"/>
    <lineage>
        <taxon>Eukaryota</taxon>
        <taxon>Sar</taxon>
        <taxon>Stramenopiles</taxon>
        <taxon>Oomycota</taxon>
        <taxon>Peronosporomycetes</taxon>
        <taxon>Peronosporales</taxon>
        <taxon>Peronosporaceae</taxon>
        <taxon>Phytophthora</taxon>
    </lineage>
</organism>
<gene>
    <name evidence="1" type="ORF">PHYBOEH_000057</name>
</gene>
<evidence type="ECO:0000313" key="1">
    <source>
        <dbReference type="EMBL" id="KAG7402349.1"/>
    </source>
</evidence>
<dbReference type="AlphaFoldDB" id="A0A8T1XFB3"/>